<comment type="caution">
    <text evidence="1">The sequence shown here is derived from an EMBL/GenBank/DDBJ whole genome shotgun (WGS) entry which is preliminary data.</text>
</comment>
<proteinExistence type="predicted"/>
<dbReference type="EMBL" id="JAHUTI010012272">
    <property type="protein sequence ID" value="MED6236567.1"/>
    <property type="molecule type" value="Genomic_DNA"/>
</dbReference>
<accession>A0ABU7AEH7</accession>
<dbReference type="Proteomes" id="UP001345963">
    <property type="component" value="Unassembled WGS sequence"/>
</dbReference>
<organism evidence="1 2">
    <name type="scientific">Ataeniobius toweri</name>
    <dbReference type="NCBI Taxonomy" id="208326"/>
    <lineage>
        <taxon>Eukaryota</taxon>
        <taxon>Metazoa</taxon>
        <taxon>Chordata</taxon>
        <taxon>Craniata</taxon>
        <taxon>Vertebrata</taxon>
        <taxon>Euteleostomi</taxon>
        <taxon>Actinopterygii</taxon>
        <taxon>Neopterygii</taxon>
        <taxon>Teleostei</taxon>
        <taxon>Neoteleostei</taxon>
        <taxon>Acanthomorphata</taxon>
        <taxon>Ovalentaria</taxon>
        <taxon>Atherinomorphae</taxon>
        <taxon>Cyprinodontiformes</taxon>
        <taxon>Goodeidae</taxon>
        <taxon>Ataeniobius</taxon>
    </lineage>
</organism>
<evidence type="ECO:0000313" key="1">
    <source>
        <dbReference type="EMBL" id="MED6236567.1"/>
    </source>
</evidence>
<sequence>MNHAEELSGCSFATLQIVTRLLKWRGCVQQGIAPPAVIIAEVSKPITVNQLKQESSNFITFKEKAGSWRSASSLKAQASHHISLCCREHHDEHPHLAFIGNHDGADSLGTRWHLKLLPENHRHKSSSRLAEELLCGGSIIMHSKCSGIHNNHGEKNLCQPDQCVDKDQHGVSGWKELAAKTYNLKTAAPMTGTQLTPIPLLKHKGSIYNLSS</sequence>
<name>A0ABU7AEH7_9TELE</name>
<gene>
    <name evidence="1" type="ORF">ATANTOWER_011157</name>
</gene>
<reference evidence="1 2" key="1">
    <citation type="submission" date="2021-07" db="EMBL/GenBank/DDBJ databases">
        <authorList>
            <person name="Palmer J.M."/>
        </authorList>
    </citation>
    <scope>NUCLEOTIDE SEQUENCE [LARGE SCALE GENOMIC DNA]</scope>
    <source>
        <strain evidence="1 2">AT_MEX2019</strain>
        <tissue evidence="1">Muscle</tissue>
    </source>
</reference>
<protein>
    <submittedName>
        <fullName evidence="1">Uncharacterized protein</fullName>
    </submittedName>
</protein>
<evidence type="ECO:0000313" key="2">
    <source>
        <dbReference type="Proteomes" id="UP001345963"/>
    </source>
</evidence>
<keyword evidence="2" id="KW-1185">Reference proteome</keyword>